<feature type="region of interest" description="Disordered" evidence="1">
    <location>
        <begin position="1"/>
        <end position="28"/>
    </location>
</feature>
<accession>A0AAN7MF76</accession>
<feature type="compositionally biased region" description="Basic and acidic residues" evidence="1">
    <location>
        <begin position="1"/>
        <end position="12"/>
    </location>
</feature>
<evidence type="ECO:0000256" key="1">
    <source>
        <dbReference type="SAM" id="MobiDB-lite"/>
    </source>
</evidence>
<keyword evidence="3" id="KW-1185">Reference proteome</keyword>
<name>A0AAN7MF76_TRANT</name>
<reference evidence="2 3" key="1">
    <citation type="journal article" date="2023" name="Hortic Res">
        <title>Pangenome of water caltrop reveals structural variations and asymmetric subgenome divergence after allopolyploidization.</title>
        <authorList>
            <person name="Zhang X."/>
            <person name="Chen Y."/>
            <person name="Wang L."/>
            <person name="Yuan Y."/>
            <person name="Fang M."/>
            <person name="Shi L."/>
            <person name="Lu R."/>
            <person name="Comes H.P."/>
            <person name="Ma Y."/>
            <person name="Chen Y."/>
            <person name="Huang G."/>
            <person name="Zhou Y."/>
            <person name="Zheng Z."/>
            <person name="Qiu Y."/>
        </authorList>
    </citation>
    <scope>NUCLEOTIDE SEQUENCE [LARGE SCALE GENOMIC DNA]</scope>
    <source>
        <strain evidence="2">F231</strain>
    </source>
</reference>
<proteinExistence type="predicted"/>
<dbReference type="EMBL" id="JAXQNO010000007">
    <property type="protein sequence ID" value="KAK4795171.1"/>
    <property type="molecule type" value="Genomic_DNA"/>
</dbReference>
<evidence type="ECO:0000313" key="3">
    <source>
        <dbReference type="Proteomes" id="UP001346149"/>
    </source>
</evidence>
<dbReference type="AlphaFoldDB" id="A0AAN7MF76"/>
<dbReference type="Proteomes" id="UP001346149">
    <property type="component" value="Unassembled WGS sequence"/>
</dbReference>
<evidence type="ECO:0000313" key="2">
    <source>
        <dbReference type="EMBL" id="KAK4795171.1"/>
    </source>
</evidence>
<gene>
    <name evidence="2" type="ORF">SAY86_013165</name>
</gene>
<feature type="region of interest" description="Disordered" evidence="1">
    <location>
        <begin position="48"/>
        <end position="70"/>
    </location>
</feature>
<organism evidence="2 3">
    <name type="scientific">Trapa natans</name>
    <name type="common">Water chestnut</name>
    <dbReference type="NCBI Taxonomy" id="22666"/>
    <lineage>
        <taxon>Eukaryota</taxon>
        <taxon>Viridiplantae</taxon>
        <taxon>Streptophyta</taxon>
        <taxon>Embryophyta</taxon>
        <taxon>Tracheophyta</taxon>
        <taxon>Spermatophyta</taxon>
        <taxon>Magnoliopsida</taxon>
        <taxon>eudicotyledons</taxon>
        <taxon>Gunneridae</taxon>
        <taxon>Pentapetalae</taxon>
        <taxon>rosids</taxon>
        <taxon>malvids</taxon>
        <taxon>Myrtales</taxon>
        <taxon>Lythraceae</taxon>
        <taxon>Trapa</taxon>
    </lineage>
</organism>
<protein>
    <submittedName>
        <fullName evidence="2">Uncharacterized protein</fullName>
    </submittedName>
</protein>
<sequence>MKGSAVEDKVRTQETAASKASHEEEANDAMNIEMGERLVPAECSPEELADVAPPNYPNGGSSSPHGLDMDIDVSDKVRSIKRHFVEHTDKYAIPQLERLYTRVIKGVFETRKGDQIHDLKQRILCFLSKFAEDVANF</sequence>
<comment type="caution">
    <text evidence="2">The sequence shown here is derived from an EMBL/GenBank/DDBJ whole genome shotgun (WGS) entry which is preliminary data.</text>
</comment>